<evidence type="ECO:0000313" key="2">
    <source>
        <dbReference type="Proteomes" id="UP000054097"/>
    </source>
</evidence>
<name>A0A0C2WPU5_SERVB</name>
<reference evidence="1 2" key="1">
    <citation type="submission" date="2014-04" db="EMBL/GenBank/DDBJ databases">
        <authorList>
            <consortium name="DOE Joint Genome Institute"/>
            <person name="Kuo A."/>
            <person name="Zuccaro A."/>
            <person name="Kohler A."/>
            <person name="Nagy L.G."/>
            <person name="Floudas D."/>
            <person name="Copeland A."/>
            <person name="Barry K.W."/>
            <person name="Cichocki N."/>
            <person name="Veneault-Fourrey C."/>
            <person name="LaButti K."/>
            <person name="Lindquist E.A."/>
            <person name="Lipzen A."/>
            <person name="Lundell T."/>
            <person name="Morin E."/>
            <person name="Murat C."/>
            <person name="Sun H."/>
            <person name="Tunlid A."/>
            <person name="Henrissat B."/>
            <person name="Grigoriev I.V."/>
            <person name="Hibbett D.S."/>
            <person name="Martin F."/>
            <person name="Nordberg H.P."/>
            <person name="Cantor M.N."/>
            <person name="Hua S.X."/>
        </authorList>
    </citation>
    <scope>NUCLEOTIDE SEQUENCE [LARGE SCALE GENOMIC DNA]</scope>
    <source>
        <strain evidence="1 2">MAFF 305830</strain>
    </source>
</reference>
<organism evidence="1 2">
    <name type="scientific">Serendipita vermifera MAFF 305830</name>
    <dbReference type="NCBI Taxonomy" id="933852"/>
    <lineage>
        <taxon>Eukaryota</taxon>
        <taxon>Fungi</taxon>
        <taxon>Dikarya</taxon>
        <taxon>Basidiomycota</taxon>
        <taxon>Agaricomycotina</taxon>
        <taxon>Agaricomycetes</taxon>
        <taxon>Sebacinales</taxon>
        <taxon>Serendipitaceae</taxon>
        <taxon>Serendipita</taxon>
    </lineage>
</organism>
<evidence type="ECO:0000313" key="1">
    <source>
        <dbReference type="EMBL" id="KIM19642.1"/>
    </source>
</evidence>
<proteinExistence type="predicted"/>
<sequence length="246" mass="28516">MDLLILARGLVNQEPEVTFDIWSLAQRRLLWTFTIPILSRGVEIRFLKRPASNSGSNSPTRFAKLFVPDPRVGIFAIIFGTSLDTAQHTLVLSIHSFLRRCHDLLDGRSFEDKGKSLSPVLEWEEWSPDVARWLPSGLYCKRGSRTIDGAHFNPRPIRRAGMDLERDEDHVLIRTVKHETMYDELDKDLKSSLAYRQWVSTEETPYWNLNFEANTILARMMNYYHFYSFLPQEDTEPPKSSLAGRI</sequence>
<accession>A0A0C2WPU5</accession>
<keyword evidence="2" id="KW-1185">Reference proteome</keyword>
<gene>
    <name evidence="1" type="ORF">M408DRAFT_313790</name>
</gene>
<reference evidence="2" key="2">
    <citation type="submission" date="2015-01" db="EMBL/GenBank/DDBJ databases">
        <title>Evolutionary Origins and Diversification of the Mycorrhizal Mutualists.</title>
        <authorList>
            <consortium name="DOE Joint Genome Institute"/>
            <consortium name="Mycorrhizal Genomics Consortium"/>
            <person name="Kohler A."/>
            <person name="Kuo A."/>
            <person name="Nagy L.G."/>
            <person name="Floudas D."/>
            <person name="Copeland A."/>
            <person name="Barry K.W."/>
            <person name="Cichocki N."/>
            <person name="Veneault-Fourrey C."/>
            <person name="LaButti K."/>
            <person name="Lindquist E.A."/>
            <person name="Lipzen A."/>
            <person name="Lundell T."/>
            <person name="Morin E."/>
            <person name="Murat C."/>
            <person name="Riley R."/>
            <person name="Ohm R."/>
            <person name="Sun H."/>
            <person name="Tunlid A."/>
            <person name="Henrissat B."/>
            <person name="Grigoriev I.V."/>
            <person name="Hibbett D.S."/>
            <person name="Martin F."/>
        </authorList>
    </citation>
    <scope>NUCLEOTIDE SEQUENCE [LARGE SCALE GENOMIC DNA]</scope>
    <source>
        <strain evidence="2">MAFF 305830</strain>
    </source>
</reference>
<protein>
    <submittedName>
        <fullName evidence="1">Uncharacterized protein</fullName>
    </submittedName>
</protein>
<dbReference type="EMBL" id="KN824591">
    <property type="protein sequence ID" value="KIM19642.1"/>
    <property type="molecule type" value="Genomic_DNA"/>
</dbReference>
<dbReference type="Proteomes" id="UP000054097">
    <property type="component" value="Unassembled WGS sequence"/>
</dbReference>
<dbReference type="HOGENOM" id="CLU_918792_0_0_1"/>
<dbReference type="OrthoDB" id="2745718at2759"/>
<dbReference type="AlphaFoldDB" id="A0A0C2WPU5"/>